<keyword evidence="6" id="KW-0411">Iron-sulfur</keyword>
<dbReference type="InterPro" id="IPR017900">
    <property type="entry name" value="4Fe4S_Fe_S_CS"/>
</dbReference>
<dbReference type="GO" id="GO:0046872">
    <property type="term" value="F:metal ion binding"/>
    <property type="evidence" value="ECO:0007669"/>
    <property type="project" value="UniProtKB-KW"/>
</dbReference>
<sequence>LPVDPDVVRRALVHAIAEERSGWDLLRFSLWGAYLAACLVLLVSRNGIGRSRTYVLLGAVVVFGVLLGSTPNPMEAVVKCFKLARGMETGLLNKAVILALFSVMAVVGSKLICGWGCQLGVLQDSIHRLSPFKRIKRWQVPFWLANSVRVVLFLLFLDFLFGGLFGVENFVIYRHVNFFKLYRGGLAPLPLALLPVLALLSLVVYRPFCQFICPFGLYSWVLENLSLYRVRVDESLCTDCDKCVKACPTEAMKARTHYDRKIFLPDCWACGACVDACPKNAVSFDLTSPFRPATAVRSADGG</sequence>
<keyword evidence="7" id="KW-0472">Membrane</keyword>
<evidence type="ECO:0000256" key="7">
    <source>
        <dbReference type="SAM" id="Phobius"/>
    </source>
</evidence>
<evidence type="ECO:0000256" key="1">
    <source>
        <dbReference type="ARBA" id="ARBA00022448"/>
    </source>
</evidence>
<dbReference type="Pfam" id="PF12801">
    <property type="entry name" value="Fer4_5"/>
    <property type="match status" value="2"/>
</dbReference>
<proteinExistence type="predicted"/>
<reference evidence="9" key="1">
    <citation type="journal article" date="2014" name="Front. Microbiol.">
        <title>High frequency of phylogenetically diverse reductive dehalogenase-homologous genes in deep subseafloor sedimentary metagenomes.</title>
        <authorList>
            <person name="Kawai M."/>
            <person name="Futagami T."/>
            <person name="Toyoda A."/>
            <person name="Takaki Y."/>
            <person name="Nishi S."/>
            <person name="Hori S."/>
            <person name="Arai W."/>
            <person name="Tsubouchi T."/>
            <person name="Morono Y."/>
            <person name="Uchiyama I."/>
            <person name="Ito T."/>
            <person name="Fujiyama A."/>
            <person name="Inagaki F."/>
            <person name="Takami H."/>
        </authorList>
    </citation>
    <scope>NUCLEOTIDE SEQUENCE</scope>
    <source>
        <strain evidence="9">Expedition CK06-06</strain>
    </source>
</reference>
<feature type="transmembrane region" description="Helical" evidence="7">
    <location>
        <begin position="91"/>
        <end position="122"/>
    </location>
</feature>
<dbReference type="EMBL" id="BARS01010160">
    <property type="protein sequence ID" value="GAF90415.1"/>
    <property type="molecule type" value="Genomic_DNA"/>
</dbReference>
<feature type="transmembrane region" description="Helical" evidence="7">
    <location>
        <begin position="143"/>
        <end position="165"/>
    </location>
</feature>
<comment type="caution">
    <text evidence="9">The sequence shown here is derived from an EMBL/GenBank/DDBJ whole genome shotgun (WGS) entry which is preliminary data.</text>
</comment>
<keyword evidence="7" id="KW-1133">Transmembrane helix</keyword>
<keyword evidence="5" id="KW-0408">Iron</keyword>
<dbReference type="Gene3D" id="3.30.70.20">
    <property type="match status" value="1"/>
</dbReference>
<keyword evidence="2" id="KW-0004">4Fe-4S</keyword>
<dbReference type="InterPro" id="IPR017896">
    <property type="entry name" value="4Fe4S_Fe-S-bd"/>
</dbReference>
<evidence type="ECO:0000256" key="2">
    <source>
        <dbReference type="ARBA" id="ARBA00022485"/>
    </source>
</evidence>
<feature type="transmembrane region" description="Helical" evidence="7">
    <location>
        <begin position="25"/>
        <end position="42"/>
    </location>
</feature>
<evidence type="ECO:0000256" key="4">
    <source>
        <dbReference type="ARBA" id="ARBA00022982"/>
    </source>
</evidence>
<accession>X0UPK4</accession>
<feature type="domain" description="4Fe-4S ferredoxin-type" evidence="8">
    <location>
        <begin position="228"/>
        <end position="257"/>
    </location>
</feature>
<feature type="transmembrane region" description="Helical" evidence="7">
    <location>
        <begin position="185"/>
        <end position="205"/>
    </location>
</feature>
<dbReference type="PANTHER" id="PTHR30176:SF3">
    <property type="entry name" value="FERREDOXIN-TYPE PROTEIN NAPH"/>
    <property type="match status" value="1"/>
</dbReference>
<feature type="non-terminal residue" evidence="9">
    <location>
        <position position="1"/>
    </location>
</feature>
<dbReference type="AlphaFoldDB" id="X0UPK4"/>
<dbReference type="PROSITE" id="PS00198">
    <property type="entry name" value="4FE4S_FER_1"/>
    <property type="match status" value="2"/>
</dbReference>
<name>X0UPK4_9ZZZZ</name>
<dbReference type="Pfam" id="PF13237">
    <property type="entry name" value="Fer4_10"/>
    <property type="match status" value="1"/>
</dbReference>
<feature type="domain" description="4Fe-4S ferredoxin-type" evidence="8">
    <location>
        <begin position="259"/>
        <end position="287"/>
    </location>
</feature>
<keyword evidence="7" id="KW-0812">Transmembrane</keyword>
<dbReference type="GO" id="GO:0005886">
    <property type="term" value="C:plasma membrane"/>
    <property type="evidence" value="ECO:0007669"/>
    <property type="project" value="TreeGrafter"/>
</dbReference>
<evidence type="ECO:0000313" key="9">
    <source>
        <dbReference type="EMBL" id="GAF90415.1"/>
    </source>
</evidence>
<organism evidence="9">
    <name type="scientific">marine sediment metagenome</name>
    <dbReference type="NCBI Taxonomy" id="412755"/>
    <lineage>
        <taxon>unclassified sequences</taxon>
        <taxon>metagenomes</taxon>
        <taxon>ecological metagenomes</taxon>
    </lineage>
</organism>
<protein>
    <recommendedName>
        <fullName evidence="8">4Fe-4S ferredoxin-type domain-containing protein</fullName>
    </recommendedName>
</protein>
<dbReference type="SUPFAM" id="SSF54862">
    <property type="entry name" value="4Fe-4S ferredoxins"/>
    <property type="match status" value="1"/>
</dbReference>
<gene>
    <name evidence="9" type="ORF">S01H1_18909</name>
</gene>
<dbReference type="InterPro" id="IPR051684">
    <property type="entry name" value="Electron_Trans/Redox"/>
</dbReference>
<dbReference type="GO" id="GO:0051539">
    <property type="term" value="F:4 iron, 4 sulfur cluster binding"/>
    <property type="evidence" value="ECO:0007669"/>
    <property type="project" value="UniProtKB-KW"/>
</dbReference>
<dbReference type="PANTHER" id="PTHR30176">
    <property type="entry name" value="FERREDOXIN-TYPE PROTEIN NAPH"/>
    <property type="match status" value="1"/>
</dbReference>
<keyword evidence="3" id="KW-0479">Metal-binding</keyword>
<dbReference type="PROSITE" id="PS51379">
    <property type="entry name" value="4FE4S_FER_2"/>
    <property type="match status" value="2"/>
</dbReference>
<evidence type="ECO:0000256" key="5">
    <source>
        <dbReference type="ARBA" id="ARBA00023004"/>
    </source>
</evidence>
<feature type="transmembrane region" description="Helical" evidence="7">
    <location>
        <begin position="54"/>
        <end position="71"/>
    </location>
</feature>
<keyword evidence="1" id="KW-0813">Transport</keyword>
<keyword evidence="4" id="KW-0249">Electron transport</keyword>
<evidence type="ECO:0000256" key="3">
    <source>
        <dbReference type="ARBA" id="ARBA00022723"/>
    </source>
</evidence>
<evidence type="ECO:0000259" key="8">
    <source>
        <dbReference type="PROSITE" id="PS51379"/>
    </source>
</evidence>
<evidence type="ECO:0000256" key="6">
    <source>
        <dbReference type="ARBA" id="ARBA00023014"/>
    </source>
</evidence>